<dbReference type="AlphaFoldDB" id="A0A2Z6AWE1"/>
<dbReference type="InterPro" id="IPR011990">
    <property type="entry name" value="TPR-like_helical_dom_sf"/>
</dbReference>
<gene>
    <name evidence="1" type="ORF">DFE_0838</name>
</gene>
<protein>
    <submittedName>
        <fullName evidence="1">Tetratricopeptide TPR_2 repeat-containing protein</fullName>
    </submittedName>
</protein>
<dbReference type="Proteomes" id="UP000269883">
    <property type="component" value="Chromosome"/>
</dbReference>
<reference evidence="1 2" key="1">
    <citation type="journal article" date="2018" name="Sci. Adv.">
        <title>Multi-heme cytochromes provide a pathway for survival in energy-limited environments.</title>
        <authorList>
            <person name="Deng X."/>
            <person name="Dohmae N."/>
            <person name="Nealson K.H."/>
            <person name="Hashimoto K."/>
            <person name="Okamoto A."/>
        </authorList>
    </citation>
    <scope>NUCLEOTIDE SEQUENCE [LARGE SCALE GENOMIC DNA]</scope>
    <source>
        <strain evidence="1 2">IS5</strain>
    </source>
</reference>
<evidence type="ECO:0000313" key="1">
    <source>
        <dbReference type="EMBL" id="BBD07564.1"/>
    </source>
</evidence>
<dbReference type="Gene3D" id="1.25.40.10">
    <property type="entry name" value="Tetratricopeptide repeat domain"/>
    <property type="match status" value="1"/>
</dbReference>
<dbReference type="RefSeq" id="WP_126376927.1">
    <property type="nucleotide sequence ID" value="NZ_AP017378.1"/>
</dbReference>
<organism evidence="1 2">
    <name type="scientific">Desulfovibrio ferrophilus</name>
    <dbReference type="NCBI Taxonomy" id="241368"/>
    <lineage>
        <taxon>Bacteria</taxon>
        <taxon>Pseudomonadati</taxon>
        <taxon>Thermodesulfobacteriota</taxon>
        <taxon>Desulfovibrionia</taxon>
        <taxon>Desulfovibrionales</taxon>
        <taxon>Desulfovibrionaceae</taxon>
        <taxon>Desulfovibrio</taxon>
    </lineage>
</organism>
<proteinExistence type="predicted"/>
<dbReference type="OrthoDB" id="9842873at2"/>
<dbReference type="SUPFAM" id="SSF48452">
    <property type="entry name" value="TPR-like"/>
    <property type="match status" value="1"/>
</dbReference>
<evidence type="ECO:0000313" key="2">
    <source>
        <dbReference type="Proteomes" id="UP000269883"/>
    </source>
</evidence>
<sequence length="183" mass="19911">MSSFEHVHEYYERGLQAAREGRFMAADHFFQQAISKAYDLHGFQGKVSAARHMARIYKDQGVVRMAARHYARALKLMEQSGLARTTGYAKVAGQLRAMNGINLDVMLMGLGIDASGTGAVPLSEVHASEVLGLVRELTRMGAPSDGDCELAAHRLNAAGCTSGRGLPWTGRLIRDLCNATFEV</sequence>
<dbReference type="EMBL" id="AP017378">
    <property type="protein sequence ID" value="BBD07564.1"/>
    <property type="molecule type" value="Genomic_DNA"/>
</dbReference>
<dbReference type="KEGG" id="dfl:DFE_0838"/>
<name>A0A2Z6AWE1_9BACT</name>
<accession>A0A2Z6AWE1</accession>
<keyword evidence="2" id="KW-1185">Reference proteome</keyword>